<sequence>MEKEPRTKKEKEDLAKERKQKGKFSIFGIEVTLGKKTKINLDAAHHLPSKFKICVLRL</sequence>
<accession>W4V1N3</accession>
<dbReference type="RefSeq" id="WP_243467018.1">
    <property type="nucleotide sequence ID" value="NZ_BAVR01000003.1"/>
</dbReference>
<gene>
    <name evidence="1" type="ORF">JCM21531_339</name>
</gene>
<dbReference type="AlphaFoldDB" id="W4V1N3"/>
<proteinExistence type="predicted"/>
<reference evidence="1" key="1">
    <citation type="journal article" date="2014" name="Genome Announc.">
        <title>Draft Genome Sequence of Clostridium straminisolvens Strain JCM 21531T, Isolated from a Cellulose-Degrading Bacterial Community.</title>
        <authorList>
            <person name="Yuki M."/>
            <person name="Oshima K."/>
            <person name="Suda W."/>
            <person name="Sakamoto M."/>
            <person name="Kitamura K."/>
            <person name="Iida T."/>
            <person name="Hattori M."/>
            <person name="Ohkuma M."/>
        </authorList>
    </citation>
    <scope>NUCLEOTIDE SEQUENCE [LARGE SCALE GENOMIC DNA]</scope>
    <source>
        <strain evidence="1">JCM 21531</strain>
    </source>
</reference>
<comment type="caution">
    <text evidence="1">The sequence shown here is derived from an EMBL/GenBank/DDBJ whole genome shotgun (WGS) entry which is preliminary data.</text>
</comment>
<protein>
    <submittedName>
        <fullName evidence="1">Integral membrane protein</fullName>
    </submittedName>
</protein>
<evidence type="ECO:0000313" key="2">
    <source>
        <dbReference type="Proteomes" id="UP000019109"/>
    </source>
</evidence>
<dbReference type="EMBL" id="BAVR01000003">
    <property type="protein sequence ID" value="GAE87002.1"/>
    <property type="molecule type" value="Genomic_DNA"/>
</dbReference>
<dbReference type="Proteomes" id="UP000019109">
    <property type="component" value="Unassembled WGS sequence"/>
</dbReference>
<keyword evidence="2" id="KW-1185">Reference proteome</keyword>
<organism evidence="1 2">
    <name type="scientific">Acetivibrio straminisolvens JCM 21531</name>
    <dbReference type="NCBI Taxonomy" id="1294263"/>
    <lineage>
        <taxon>Bacteria</taxon>
        <taxon>Bacillati</taxon>
        <taxon>Bacillota</taxon>
        <taxon>Clostridia</taxon>
        <taxon>Eubacteriales</taxon>
        <taxon>Oscillospiraceae</taxon>
        <taxon>Acetivibrio</taxon>
    </lineage>
</organism>
<name>W4V1N3_9FIRM</name>
<dbReference type="STRING" id="1294263.JCM21531_339"/>
<evidence type="ECO:0000313" key="1">
    <source>
        <dbReference type="EMBL" id="GAE87002.1"/>
    </source>
</evidence>